<evidence type="ECO:0000313" key="3">
    <source>
        <dbReference type="Proteomes" id="UP000279259"/>
    </source>
</evidence>
<evidence type="ECO:0000256" key="1">
    <source>
        <dbReference type="SAM" id="MobiDB-lite"/>
    </source>
</evidence>
<organism evidence="2 3">
    <name type="scientific">Saitozyma podzolica</name>
    <dbReference type="NCBI Taxonomy" id="1890683"/>
    <lineage>
        <taxon>Eukaryota</taxon>
        <taxon>Fungi</taxon>
        <taxon>Dikarya</taxon>
        <taxon>Basidiomycota</taxon>
        <taxon>Agaricomycotina</taxon>
        <taxon>Tremellomycetes</taxon>
        <taxon>Tremellales</taxon>
        <taxon>Trimorphomycetaceae</taxon>
        <taxon>Saitozyma</taxon>
    </lineage>
</organism>
<sequence length="86" mass="9050">MPSATPDAEIEIRDWTKEGRASSYGDGFDETGQQQNGSAHPVPLAPSSPLPPGPPSPLGFPLESNPGPILRRLCPEDSLLSLSNPC</sequence>
<dbReference type="AlphaFoldDB" id="A0A427YSC0"/>
<keyword evidence="3" id="KW-1185">Reference proteome</keyword>
<feature type="compositionally biased region" description="Basic and acidic residues" evidence="1">
    <location>
        <begin position="10"/>
        <end position="20"/>
    </location>
</feature>
<gene>
    <name evidence="2" type="ORF">EHS25_006678</name>
</gene>
<dbReference type="EMBL" id="RSCD01000003">
    <property type="protein sequence ID" value="RSH94024.1"/>
    <property type="molecule type" value="Genomic_DNA"/>
</dbReference>
<proteinExistence type="predicted"/>
<reference evidence="2 3" key="1">
    <citation type="submission" date="2018-11" db="EMBL/GenBank/DDBJ databases">
        <title>Genome sequence of Saitozyma podzolica DSM 27192.</title>
        <authorList>
            <person name="Aliyu H."/>
            <person name="Gorte O."/>
            <person name="Ochsenreither K."/>
        </authorList>
    </citation>
    <scope>NUCLEOTIDE SEQUENCE [LARGE SCALE GENOMIC DNA]</scope>
    <source>
        <strain evidence="2 3">DSM 27192</strain>
    </source>
</reference>
<dbReference type="Proteomes" id="UP000279259">
    <property type="component" value="Unassembled WGS sequence"/>
</dbReference>
<feature type="region of interest" description="Disordered" evidence="1">
    <location>
        <begin position="1"/>
        <end position="70"/>
    </location>
</feature>
<protein>
    <submittedName>
        <fullName evidence="2">Uncharacterized protein</fullName>
    </submittedName>
</protein>
<accession>A0A427YSC0</accession>
<evidence type="ECO:0000313" key="2">
    <source>
        <dbReference type="EMBL" id="RSH94024.1"/>
    </source>
</evidence>
<name>A0A427YSC0_9TREE</name>
<feature type="compositionally biased region" description="Pro residues" evidence="1">
    <location>
        <begin position="43"/>
        <end position="58"/>
    </location>
</feature>
<comment type="caution">
    <text evidence="2">The sequence shown here is derived from an EMBL/GenBank/DDBJ whole genome shotgun (WGS) entry which is preliminary data.</text>
</comment>